<evidence type="ECO:0000313" key="1">
    <source>
        <dbReference type="EMBL" id="THH03258.1"/>
    </source>
</evidence>
<organism evidence="1 2">
    <name type="scientific">Phellinidium pouzarii</name>
    <dbReference type="NCBI Taxonomy" id="167371"/>
    <lineage>
        <taxon>Eukaryota</taxon>
        <taxon>Fungi</taxon>
        <taxon>Dikarya</taxon>
        <taxon>Basidiomycota</taxon>
        <taxon>Agaricomycotina</taxon>
        <taxon>Agaricomycetes</taxon>
        <taxon>Hymenochaetales</taxon>
        <taxon>Hymenochaetaceae</taxon>
        <taxon>Phellinidium</taxon>
    </lineage>
</organism>
<keyword evidence="2" id="KW-1185">Reference proteome</keyword>
<gene>
    <name evidence="1" type="ORF">EW145_g6397</name>
</gene>
<evidence type="ECO:0000313" key="2">
    <source>
        <dbReference type="Proteomes" id="UP000308199"/>
    </source>
</evidence>
<dbReference type="OrthoDB" id="3066004at2759"/>
<proteinExistence type="predicted"/>
<protein>
    <submittedName>
        <fullName evidence="1">Uncharacterized protein</fullName>
    </submittedName>
</protein>
<dbReference type="Proteomes" id="UP000308199">
    <property type="component" value="Unassembled WGS sequence"/>
</dbReference>
<comment type="caution">
    <text evidence="1">The sequence shown here is derived from an EMBL/GenBank/DDBJ whole genome shotgun (WGS) entry which is preliminary data.</text>
</comment>
<dbReference type="EMBL" id="SGPK01000477">
    <property type="protein sequence ID" value="THH03258.1"/>
    <property type="molecule type" value="Genomic_DNA"/>
</dbReference>
<dbReference type="AlphaFoldDB" id="A0A4S4KYI8"/>
<accession>A0A4S4KYI8</accession>
<name>A0A4S4KYI8_9AGAM</name>
<sequence length="207" mass="23696">MQTQSNASLINSFNSVLYPDNNLFFMPYHTYHHQYHCILIDQHSNKQQHPLCADQALQDLQYLFPSPIVHARNKLDMSVDVTKTFDNIPKLAEDGSNYTIFSTCITLAIRVAKGGFALTCVPNPAQQDEVEKDEQLLNAIVSLLPDKVFRKFLKKDKTLIMLEALKAHYNIKLTASVAITEAHLFMIECKNDKHFDKTLNEIKQTKE</sequence>
<reference evidence="1 2" key="1">
    <citation type="submission" date="2019-02" db="EMBL/GenBank/DDBJ databases">
        <title>Genome sequencing of the rare red list fungi Phellinidium pouzarii.</title>
        <authorList>
            <person name="Buettner E."/>
            <person name="Kellner H."/>
        </authorList>
    </citation>
    <scope>NUCLEOTIDE SEQUENCE [LARGE SCALE GENOMIC DNA]</scope>
    <source>
        <strain evidence="1 2">DSM 108285</strain>
    </source>
</reference>